<evidence type="ECO:0000259" key="1">
    <source>
        <dbReference type="Pfam" id="PF12697"/>
    </source>
</evidence>
<dbReference type="InterPro" id="IPR000073">
    <property type="entry name" value="AB_hydrolase_1"/>
</dbReference>
<keyword evidence="3" id="KW-1185">Reference proteome</keyword>
<dbReference type="PANTHER" id="PTHR37471">
    <property type="entry name" value="UNNAMED PRODUCT"/>
    <property type="match status" value="1"/>
</dbReference>
<accession>A0ABP1G4K7</accession>
<reference evidence="2 3" key="1">
    <citation type="submission" date="2024-06" db="EMBL/GenBank/DDBJ databases">
        <authorList>
            <person name="Kraege A."/>
            <person name="Thomma B."/>
        </authorList>
    </citation>
    <scope>NUCLEOTIDE SEQUENCE [LARGE SCALE GENOMIC DNA]</scope>
</reference>
<dbReference type="PANTHER" id="PTHR37471:SF1">
    <property type="entry name" value="AB HYDROLASE-1 DOMAIN-CONTAINING PROTEIN"/>
    <property type="match status" value="1"/>
</dbReference>
<evidence type="ECO:0000313" key="3">
    <source>
        <dbReference type="Proteomes" id="UP001497392"/>
    </source>
</evidence>
<feature type="domain" description="AB hydrolase-1" evidence="1">
    <location>
        <begin position="147"/>
        <end position="352"/>
    </location>
</feature>
<dbReference type="InterPro" id="IPR029058">
    <property type="entry name" value="AB_hydrolase_fold"/>
</dbReference>
<name>A0ABP1G4K7_9CHLO</name>
<proteinExistence type="predicted"/>
<comment type="caution">
    <text evidence="2">The sequence shown here is derived from an EMBL/GenBank/DDBJ whole genome shotgun (WGS) entry which is preliminary data.</text>
</comment>
<evidence type="ECO:0000313" key="2">
    <source>
        <dbReference type="EMBL" id="CAL5226232.1"/>
    </source>
</evidence>
<dbReference type="Gene3D" id="3.40.50.1820">
    <property type="entry name" value="alpha/beta hydrolase"/>
    <property type="match status" value="1"/>
</dbReference>
<gene>
    <name evidence="2" type="primary">g9076</name>
    <name evidence="2" type="ORF">VP750_LOCUS8138</name>
</gene>
<sequence>MQRFLNLQLVFPLEDFLRGWFLGAPFESILRNNVEEFVAYAFYCRRWSELERKEADQVARFTTQCEKTWNVRFQQGNNPHINFMAHLWEPLKVCHKPVIVHLFSEVAGATNCVWMLALGFRKQCYEGTNYWTLPRQVCKMEKPGEPIVFLHGVGIGLGPYFFWVLDLIRTFSRHTIILVEYDNISLRLHSAKVLFDSTAHRLNDIIIRDGFSKACIVGHSFGTFVASRLCKLHPEVVKSLVLIDAVCLLTCWPGLLYNFIYRMPACSLDGKGCLDVLRFICARDLMIAEVFCRDFSWSALMLWPEDMPPNTVICMSGEDRLVPNSFILRHLRAVDSSAQVVEDKDASHGAFLLPQCYKWRRVILRGMAAVIRP</sequence>
<protein>
    <submittedName>
        <fullName evidence="2">G9076 protein</fullName>
    </submittedName>
</protein>
<organism evidence="2 3">
    <name type="scientific">Coccomyxa viridis</name>
    <dbReference type="NCBI Taxonomy" id="1274662"/>
    <lineage>
        <taxon>Eukaryota</taxon>
        <taxon>Viridiplantae</taxon>
        <taxon>Chlorophyta</taxon>
        <taxon>core chlorophytes</taxon>
        <taxon>Trebouxiophyceae</taxon>
        <taxon>Trebouxiophyceae incertae sedis</taxon>
        <taxon>Coccomyxaceae</taxon>
        <taxon>Coccomyxa</taxon>
    </lineage>
</organism>
<dbReference type="EMBL" id="CAXHTA020000016">
    <property type="protein sequence ID" value="CAL5226232.1"/>
    <property type="molecule type" value="Genomic_DNA"/>
</dbReference>
<dbReference type="Proteomes" id="UP001497392">
    <property type="component" value="Unassembled WGS sequence"/>
</dbReference>
<dbReference type="Pfam" id="PF12697">
    <property type="entry name" value="Abhydrolase_6"/>
    <property type="match status" value="1"/>
</dbReference>
<dbReference type="SUPFAM" id="SSF53474">
    <property type="entry name" value="alpha/beta-Hydrolases"/>
    <property type="match status" value="1"/>
</dbReference>